<dbReference type="Proteomes" id="UP001642501">
    <property type="component" value="Unassembled WGS sequence"/>
</dbReference>
<gene>
    <name evidence="2" type="ORF">SEPCBS57363_002190</name>
</gene>
<feature type="region of interest" description="Disordered" evidence="1">
    <location>
        <begin position="700"/>
        <end position="763"/>
    </location>
</feature>
<feature type="compositionally biased region" description="Low complexity" evidence="1">
    <location>
        <begin position="302"/>
        <end position="314"/>
    </location>
</feature>
<feature type="compositionally biased region" description="Polar residues" evidence="1">
    <location>
        <begin position="551"/>
        <end position="569"/>
    </location>
</feature>
<feature type="region of interest" description="Disordered" evidence="1">
    <location>
        <begin position="1182"/>
        <end position="1275"/>
    </location>
</feature>
<proteinExistence type="predicted"/>
<comment type="caution">
    <text evidence="2">The sequence shown here is derived from an EMBL/GenBank/DDBJ whole genome shotgun (WGS) entry which is preliminary data.</text>
</comment>
<feature type="compositionally biased region" description="Low complexity" evidence="1">
    <location>
        <begin position="1356"/>
        <end position="1378"/>
    </location>
</feature>
<evidence type="ECO:0000313" key="2">
    <source>
        <dbReference type="EMBL" id="CAK7266636.1"/>
    </source>
</evidence>
<organism evidence="2 3">
    <name type="scientific">Sporothrix epigloea</name>
    <dbReference type="NCBI Taxonomy" id="1892477"/>
    <lineage>
        <taxon>Eukaryota</taxon>
        <taxon>Fungi</taxon>
        <taxon>Dikarya</taxon>
        <taxon>Ascomycota</taxon>
        <taxon>Pezizomycotina</taxon>
        <taxon>Sordariomycetes</taxon>
        <taxon>Sordariomycetidae</taxon>
        <taxon>Ophiostomatales</taxon>
        <taxon>Ophiostomataceae</taxon>
        <taxon>Sporothrix</taxon>
    </lineage>
</organism>
<feature type="region of interest" description="Disordered" evidence="1">
    <location>
        <begin position="1287"/>
        <end position="1510"/>
    </location>
</feature>
<feature type="region of interest" description="Disordered" evidence="1">
    <location>
        <begin position="1695"/>
        <end position="1781"/>
    </location>
</feature>
<feature type="compositionally biased region" description="Polar residues" evidence="1">
    <location>
        <begin position="173"/>
        <end position="188"/>
    </location>
</feature>
<dbReference type="EMBL" id="CAWUOM010000027">
    <property type="protein sequence ID" value="CAK7266636.1"/>
    <property type="molecule type" value="Genomic_DNA"/>
</dbReference>
<feature type="compositionally biased region" description="Low complexity" evidence="1">
    <location>
        <begin position="479"/>
        <end position="491"/>
    </location>
</feature>
<evidence type="ECO:0000256" key="1">
    <source>
        <dbReference type="SAM" id="MobiDB-lite"/>
    </source>
</evidence>
<feature type="compositionally biased region" description="Polar residues" evidence="1">
    <location>
        <begin position="454"/>
        <end position="470"/>
    </location>
</feature>
<feature type="compositionally biased region" description="Low complexity" evidence="1">
    <location>
        <begin position="1495"/>
        <end position="1505"/>
    </location>
</feature>
<feature type="compositionally biased region" description="Acidic residues" evidence="1">
    <location>
        <begin position="279"/>
        <end position="289"/>
    </location>
</feature>
<feature type="compositionally biased region" description="Low complexity" evidence="1">
    <location>
        <begin position="1584"/>
        <end position="1628"/>
    </location>
</feature>
<feature type="compositionally biased region" description="Low complexity" evidence="1">
    <location>
        <begin position="102"/>
        <end position="127"/>
    </location>
</feature>
<feature type="compositionally biased region" description="Polar residues" evidence="1">
    <location>
        <begin position="1642"/>
        <end position="1652"/>
    </location>
</feature>
<feature type="compositionally biased region" description="Polar residues" evidence="1">
    <location>
        <begin position="74"/>
        <end position="101"/>
    </location>
</feature>
<feature type="compositionally biased region" description="Basic residues" evidence="1">
    <location>
        <begin position="1388"/>
        <end position="1397"/>
    </location>
</feature>
<sequence length="1938" mass="204504">MDRARGGGRSRASGATNSGINITAAADPSSVTSFAWPQSHSSRAQNGHTFSPSHTHISSRRSQSSASPAKIVNGLSSSQASSDTAAVISFQSPSPSHTQSRPQSHANSHSHSQYQSSSSHAPSHLSYPAPPPPLARDRSRTSLRHTSPERASVSHSSSSQISAASRSRPRISNQSPPLTSVYTSQALTASPPASPSIVKRVAPPATVPPSAALTRRRSSRAHDAEPLTVGQAYAAAYAAATAAELEMSKGGHSLRKRTRVDYQHMDNGDPTPSSSGEQTGEETNGDDTEAAPTPTPAPAPAPLTVATPALATPAKRGRKRKAVHNAGQGAGSGVAGDDEVSSPPSPALASKKIRLVHNGAATTSNTTQSSPTNGRTANDTLAAPAPRGRGRPPNKKPTVTVKHTSASSPTGAAQTKQAATAGTLPTSAAVQSYNTIKVGDSPLNNGSYELESPDNVTPGQRLASSRSSAPSHKAALTMAPTVAASTASVPAAKSMKLTGPVSALKNASAPLANGHTPGKVGRPRRQSKVVTPSKKVSEDVAKDSLPLLTSDHGSASPETLDTTASSQESSPRRLRHRNHRLMLRIPRGRNRSPPSVYVLASSEDEERYAAFMEARAADAKAGSMVLPTFDAFDARKKISAVDSGERVEKSKTAKANLEEEAKVDTAKVANGYDADTDVFMEETHSHDRPISPVALRSMTRRTSTRIASATAQKEQPSIDSHEAFPKEEKDASVSAARPDKAKTKQANASSTTRASDTANSSATPTATLFATANGHGRTTTTTRRASTSHRMWKTLTPFEDETVFLPEQFYDNITMATAVVSSEPTTQSVDTVGRSGRTETAEQPTPLALGSETPALVDLEAVLQEKIAADTRLEEAAAAAADAAVTPDVVVDSGATTPVSTTPTDLPAAITLRDKATPSVGREPVWKKQFRFQKIRDPKEFVDALQNHKDMSTEELFACLAHINDSLRAWQDEYRLLRGITDDEENAVRRRQQDATFINRTLMAQKRGNVDTEITERDFVVKGIRAPESLTDPIKRYTRQQDKLQSNVYLFEYDPRDSMIGRQDPLAQRQGLQNTRLRNRPKQTLKAAEAEAADESNGLGAGRRTRRGRKAVNAVDDESGEDSRAGTPVPFAPAPIAPISTVAATTPAVPPTRGRRGRPPGPAAIAAAAAAAAAAAVAAENKTDDEDLQTDAAPIITAAQTPTKRGRRGRVPRSMLSESVVADGPAEDDKETKEATSALRESPATPEKKAATAAAAANVSPLAPGGPGKRRRGRKPNSLLRQEALEAEAAAAAAATAAEANEEDGDGNETATETTPQGSVTGRSNNKRARTSMSNSKRDGGGLRAIGPGTFYKGGAASRRSSASSNETTEATPPTSSTKAVDSSYGLRPKRRRKFRAVHNGLDDDSENEEQEQHTSNGNGDAINGVDASTSGPPAKKQRLRQRTAGAVAPTTKESVATAPAEAASESMTAADHSDMHFSTAPMRASPTPTPTPTPGSNNNSNSAAYPPPLGGYDAGMPAYDAYPPLFREHVHHGGPAPPPQQYQQHSQQQPPLPPHAAYYGRSMDPYYGHQQQQQQGPPPPPHQHMYGNPYASHQQQQQQRSPPPQHQVHQPPSSSYFGQSQPYHSHQQPPPHREQQQQHHNSMAISTNTSALPPHPQAQPPTSGRQRTIFKIKNYTPAPVTPSAGVHAFTQMIHNKSGGAGSGGSNRRESFNSTSHRQSLSNNGAPHGMPSLAQFLPQTPGDPNGLGQINSSGMVSIGSPSSGGGAPGTPSDSSMAGNDKDYRQMTKSEKMSHSMKTRWANGSMQAAVAKRKATLAAKKVAAQQAQHQITTVNLNTGPLPNTMGTSSLSPIGRHTHPHLSALGDPSHIGHGSVGMSLSDGHGGPGPAHHMPEYGYHRPYMAGVSAYDTHPHHYGGASPGSPPHSNGMLYAANNRQDA</sequence>
<feature type="compositionally biased region" description="Low complexity" evidence="1">
    <location>
        <begin position="1542"/>
        <end position="1576"/>
    </location>
</feature>
<feature type="region of interest" description="Disordered" evidence="1">
    <location>
        <begin position="1527"/>
        <end position="1666"/>
    </location>
</feature>
<feature type="compositionally biased region" description="Low complexity" evidence="1">
    <location>
        <begin position="149"/>
        <end position="172"/>
    </location>
</feature>
<feature type="compositionally biased region" description="Low complexity" evidence="1">
    <location>
        <begin position="1752"/>
        <end position="1761"/>
    </location>
</feature>
<feature type="region of interest" description="Disordered" evidence="1">
    <location>
        <begin position="1068"/>
        <end position="1165"/>
    </location>
</feature>
<feature type="region of interest" description="Disordered" evidence="1">
    <location>
        <begin position="1912"/>
        <end position="1938"/>
    </location>
</feature>
<protein>
    <submittedName>
        <fullName evidence="2">Uncharacterized protein</fullName>
    </submittedName>
</protein>
<feature type="compositionally biased region" description="Polar residues" evidence="1">
    <location>
        <begin position="1309"/>
        <end position="1324"/>
    </location>
</feature>
<feature type="compositionally biased region" description="Basic and acidic residues" evidence="1">
    <location>
        <begin position="719"/>
        <end position="742"/>
    </location>
</feature>
<accession>A0ABP0DG62</accession>
<feature type="compositionally biased region" description="Polar residues" evidence="1">
    <location>
        <begin position="744"/>
        <end position="763"/>
    </location>
</feature>
<feature type="compositionally biased region" description="Polar residues" evidence="1">
    <location>
        <begin position="29"/>
        <end position="56"/>
    </location>
</feature>
<feature type="region of interest" description="Disordered" evidence="1">
    <location>
        <begin position="261"/>
        <end position="423"/>
    </location>
</feature>
<feature type="compositionally biased region" description="Low complexity" evidence="1">
    <location>
        <begin position="410"/>
        <end position="423"/>
    </location>
</feature>
<feature type="compositionally biased region" description="Low complexity" evidence="1">
    <location>
        <begin position="1190"/>
        <end position="1203"/>
    </location>
</feature>
<feature type="compositionally biased region" description="Low complexity" evidence="1">
    <location>
        <begin position="201"/>
        <end position="213"/>
    </location>
</feature>
<reference evidence="2 3" key="1">
    <citation type="submission" date="2024-01" db="EMBL/GenBank/DDBJ databases">
        <authorList>
            <person name="Allen C."/>
            <person name="Tagirdzhanova G."/>
        </authorList>
    </citation>
    <scope>NUCLEOTIDE SEQUENCE [LARGE SCALE GENOMIC DNA]</scope>
    <source>
        <strain evidence="2 3">CBS 573.63</strain>
    </source>
</reference>
<feature type="region of interest" description="Disordered" evidence="1">
    <location>
        <begin position="437"/>
        <end position="491"/>
    </location>
</feature>
<keyword evidence="3" id="KW-1185">Reference proteome</keyword>
<feature type="region of interest" description="Disordered" evidence="1">
    <location>
        <begin position="506"/>
        <end position="576"/>
    </location>
</feature>
<feature type="compositionally biased region" description="Low complexity" evidence="1">
    <location>
        <begin position="1137"/>
        <end position="1147"/>
    </location>
</feature>
<name>A0ABP0DG62_9PEZI</name>
<evidence type="ECO:0000313" key="3">
    <source>
        <dbReference type="Proteomes" id="UP001642501"/>
    </source>
</evidence>
<feature type="compositionally biased region" description="Polar residues" evidence="1">
    <location>
        <begin position="1712"/>
        <end position="1725"/>
    </location>
</feature>
<feature type="compositionally biased region" description="Low complexity" evidence="1">
    <location>
        <begin position="362"/>
        <end position="373"/>
    </location>
</feature>
<feature type="region of interest" description="Disordered" evidence="1">
    <location>
        <begin position="824"/>
        <end position="845"/>
    </location>
</feature>
<feature type="compositionally biased region" description="Low complexity" evidence="1">
    <location>
        <begin position="1287"/>
        <end position="1299"/>
    </location>
</feature>
<feature type="region of interest" description="Disordered" evidence="1">
    <location>
        <begin position="1"/>
        <end position="226"/>
    </location>
</feature>